<evidence type="ECO:0000313" key="3">
    <source>
        <dbReference type="Proteomes" id="UP000063699"/>
    </source>
</evidence>
<protein>
    <recommendedName>
        <fullName evidence="1">N-acetyltransferase domain-containing protein</fullName>
    </recommendedName>
</protein>
<reference evidence="2 3" key="1">
    <citation type="submission" date="2015-07" db="EMBL/GenBank/DDBJ databases">
        <title>Genome sequencing of Kibdelosporangium phytohabitans.</title>
        <authorList>
            <person name="Qin S."/>
            <person name="Xing K."/>
        </authorList>
    </citation>
    <scope>NUCLEOTIDE SEQUENCE [LARGE SCALE GENOMIC DNA]</scope>
    <source>
        <strain evidence="2 3">KLBMP1111</strain>
    </source>
</reference>
<dbReference type="GO" id="GO:0016747">
    <property type="term" value="F:acyltransferase activity, transferring groups other than amino-acyl groups"/>
    <property type="evidence" value="ECO:0007669"/>
    <property type="project" value="InterPro"/>
</dbReference>
<evidence type="ECO:0000259" key="1">
    <source>
        <dbReference type="PROSITE" id="PS51186"/>
    </source>
</evidence>
<dbReference type="InterPro" id="IPR000182">
    <property type="entry name" value="GNAT_dom"/>
</dbReference>
<dbReference type="KEGG" id="kphy:AOZ06_36875"/>
<feature type="domain" description="N-acetyltransferase" evidence="1">
    <location>
        <begin position="14"/>
        <end position="155"/>
    </location>
</feature>
<dbReference type="Proteomes" id="UP000063699">
    <property type="component" value="Chromosome"/>
</dbReference>
<proteinExistence type="predicted"/>
<dbReference type="PROSITE" id="PS51186">
    <property type="entry name" value="GNAT"/>
    <property type="match status" value="1"/>
</dbReference>
<dbReference type="Gene3D" id="3.40.630.30">
    <property type="match status" value="1"/>
</dbReference>
<gene>
    <name evidence="2" type="ORF">AOZ06_36875</name>
</gene>
<dbReference type="OrthoDB" id="3627178at2"/>
<dbReference type="STRING" id="860235.AOZ06_36875"/>
<dbReference type="InterPro" id="IPR016181">
    <property type="entry name" value="Acyl_CoA_acyltransferase"/>
</dbReference>
<dbReference type="RefSeq" id="WP_054293605.1">
    <property type="nucleotide sequence ID" value="NZ_CP012752.1"/>
</dbReference>
<dbReference type="CDD" id="cd04301">
    <property type="entry name" value="NAT_SF"/>
    <property type="match status" value="1"/>
</dbReference>
<organism evidence="2 3">
    <name type="scientific">Kibdelosporangium phytohabitans</name>
    <dbReference type="NCBI Taxonomy" id="860235"/>
    <lineage>
        <taxon>Bacteria</taxon>
        <taxon>Bacillati</taxon>
        <taxon>Actinomycetota</taxon>
        <taxon>Actinomycetes</taxon>
        <taxon>Pseudonocardiales</taxon>
        <taxon>Pseudonocardiaceae</taxon>
        <taxon>Kibdelosporangium</taxon>
    </lineage>
</organism>
<dbReference type="AlphaFoldDB" id="A0A0N9I6A6"/>
<sequence>MKVDLVLVGENDKPVLANLLQLYLHDFAEIRFEALTPHGTYTYNYLDPYFTETATREAYFIMADGELVGFAMARSDVDNDGSWNVAEFFVVRARRRNGIARQAAMSLFARHPGVWTLNYDHVNKPAAVFWRSVAAGLIAEAELPDARTRLRFRAGR</sequence>
<name>A0A0N9I6A6_9PSEU</name>
<evidence type="ECO:0000313" key="2">
    <source>
        <dbReference type="EMBL" id="ALG11709.1"/>
    </source>
</evidence>
<accession>A0A0N9I6A6</accession>
<dbReference type="EMBL" id="CP012752">
    <property type="protein sequence ID" value="ALG11709.1"/>
    <property type="molecule type" value="Genomic_DNA"/>
</dbReference>
<keyword evidence="3" id="KW-1185">Reference proteome</keyword>
<dbReference type="SUPFAM" id="SSF55729">
    <property type="entry name" value="Acyl-CoA N-acyltransferases (Nat)"/>
    <property type="match status" value="1"/>
</dbReference>
<dbReference type="Pfam" id="PF00583">
    <property type="entry name" value="Acetyltransf_1"/>
    <property type="match status" value="1"/>
</dbReference>